<protein>
    <submittedName>
        <fullName evidence="1">Uncharacterized protein</fullName>
    </submittedName>
</protein>
<organism evidence="1 2">
    <name type="scientific">Solanum verrucosum</name>
    <dbReference type="NCBI Taxonomy" id="315347"/>
    <lineage>
        <taxon>Eukaryota</taxon>
        <taxon>Viridiplantae</taxon>
        <taxon>Streptophyta</taxon>
        <taxon>Embryophyta</taxon>
        <taxon>Tracheophyta</taxon>
        <taxon>Spermatophyta</taxon>
        <taxon>Magnoliopsida</taxon>
        <taxon>eudicotyledons</taxon>
        <taxon>Gunneridae</taxon>
        <taxon>Pentapetalae</taxon>
        <taxon>asterids</taxon>
        <taxon>lamiids</taxon>
        <taxon>Solanales</taxon>
        <taxon>Solanaceae</taxon>
        <taxon>Solanoideae</taxon>
        <taxon>Solaneae</taxon>
        <taxon>Solanum</taxon>
    </lineage>
</organism>
<proteinExistence type="predicted"/>
<reference evidence="1" key="1">
    <citation type="submission" date="2023-08" db="EMBL/GenBank/DDBJ databases">
        <title>A de novo genome assembly of Solanum verrucosum Schlechtendal, a Mexican diploid species geographically isolated from the other diploid A-genome species in potato relatives.</title>
        <authorList>
            <person name="Hosaka K."/>
        </authorList>
    </citation>
    <scope>NUCLEOTIDE SEQUENCE</scope>
    <source>
        <tissue evidence="1">Young leaves</tissue>
    </source>
</reference>
<evidence type="ECO:0000313" key="1">
    <source>
        <dbReference type="EMBL" id="WMV28739.1"/>
    </source>
</evidence>
<evidence type="ECO:0000313" key="2">
    <source>
        <dbReference type="Proteomes" id="UP001234989"/>
    </source>
</evidence>
<name>A0AAF0QRA1_SOLVR</name>
<accession>A0AAF0QRA1</accession>
<dbReference type="Proteomes" id="UP001234989">
    <property type="component" value="Chromosome 5"/>
</dbReference>
<keyword evidence="2" id="KW-1185">Reference proteome</keyword>
<dbReference type="AlphaFoldDB" id="A0AAF0QRA1"/>
<sequence length="25" mass="2601">MQGGSPLTLECSAGSTTCRMLIWGT</sequence>
<dbReference type="EMBL" id="CP133616">
    <property type="protein sequence ID" value="WMV28739.1"/>
    <property type="molecule type" value="Genomic_DNA"/>
</dbReference>
<gene>
    <name evidence="1" type="ORF">MTR67_022124</name>
</gene>